<evidence type="ECO:0000313" key="2">
    <source>
        <dbReference type="EMBL" id="SNT52881.1"/>
    </source>
</evidence>
<dbReference type="InterPro" id="IPR003673">
    <property type="entry name" value="CoA-Trfase_fam_III"/>
</dbReference>
<proteinExistence type="predicted"/>
<protein>
    <submittedName>
        <fullName evidence="2">CoA-transferase family III</fullName>
    </submittedName>
</protein>
<dbReference type="EMBL" id="FZOW01000036">
    <property type="protein sequence ID" value="SNT52881.1"/>
    <property type="molecule type" value="Genomic_DNA"/>
</dbReference>
<name>A0A239NDB0_9NOCA</name>
<dbReference type="RefSeq" id="WP_141136601.1">
    <property type="nucleotide sequence ID" value="NZ_FZOW01000036.1"/>
</dbReference>
<keyword evidence="2" id="KW-0808">Transferase</keyword>
<feature type="compositionally biased region" description="Polar residues" evidence="1">
    <location>
        <begin position="111"/>
        <end position="123"/>
    </location>
</feature>
<dbReference type="InterPro" id="IPR023606">
    <property type="entry name" value="CoA-Trfase_III_dom_1_sf"/>
</dbReference>
<feature type="region of interest" description="Disordered" evidence="1">
    <location>
        <begin position="103"/>
        <end position="123"/>
    </location>
</feature>
<accession>A0A239NDB0</accession>
<dbReference type="Proteomes" id="UP000198327">
    <property type="component" value="Unassembled WGS sequence"/>
</dbReference>
<dbReference type="OrthoDB" id="9797653at2"/>
<dbReference type="GO" id="GO:0016740">
    <property type="term" value="F:transferase activity"/>
    <property type="evidence" value="ECO:0007669"/>
    <property type="project" value="UniProtKB-KW"/>
</dbReference>
<dbReference type="SUPFAM" id="SSF89796">
    <property type="entry name" value="CoA-transferase family III (CaiB/BaiF)"/>
    <property type="match status" value="1"/>
</dbReference>
<dbReference type="Pfam" id="PF02515">
    <property type="entry name" value="CoA_transf_3"/>
    <property type="match status" value="1"/>
</dbReference>
<sequence length="123" mass="13344">MNAALEEKLAAAGIPAAQIKQMDQVVAHPQLTERDRWRTVGTEHATARALLPPSTFDDFEAPMGDVPALGQHTRALLIEAGHDPDALLREGIAVHNPVFDDISREDDSCLQDEQQSSPAGRRG</sequence>
<dbReference type="Gene3D" id="3.30.1540.10">
    <property type="entry name" value="formyl-coa transferase, domain 3"/>
    <property type="match status" value="1"/>
</dbReference>
<gene>
    <name evidence="2" type="ORF">SAMN05421642_13627</name>
</gene>
<dbReference type="AlphaFoldDB" id="A0A239NDB0"/>
<keyword evidence="3" id="KW-1185">Reference proteome</keyword>
<dbReference type="Gene3D" id="3.40.50.10540">
    <property type="entry name" value="Crotonobetainyl-coa:carnitine coa-transferase, domain 1"/>
    <property type="match status" value="1"/>
</dbReference>
<dbReference type="InterPro" id="IPR044855">
    <property type="entry name" value="CoA-Trfase_III_dom3_sf"/>
</dbReference>
<organism evidence="2 3">
    <name type="scientific">Rhodococcoides kyotonense</name>
    <dbReference type="NCBI Taxonomy" id="398843"/>
    <lineage>
        <taxon>Bacteria</taxon>
        <taxon>Bacillati</taxon>
        <taxon>Actinomycetota</taxon>
        <taxon>Actinomycetes</taxon>
        <taxon>Mycobacteriales</taxon>
        <taxon>Nocardiaceae</taxon>
        <taxon>Rhodococcoides</taxon>
    </lineage>
</organism>
<reference evidence="3" key="1">
    <citation type="submission" date="2017-06" db="EMBL/GenBank/DDBJ databases">
        <authorList>
            <person name="Varghese N."/>
            <person name="Submissions S."/>
        </authorList>
    </citation>
    <scope>NUCLEOTIDE SEQUENCE [LARGE SCALE GENOMIC DNA]</scope>
    <source>
        <strain evidence="3">JCM 23211</strain>
    </source>
</reference>
<evidence type="ECO:0000313" key="3">
    <source>
        <dbReference type="Proteomes" id="UP000198327"/>
    </source>
</evidence>
<evidence type="ECO:0000256" key="1">
    <source>
        <dbReference type="SAM" id="MobiDB-lite"/>
    </source>
</evidence>